<proteinExistence type="predicted"/>
<accession>X1TFC2</accession>
<gene>
    <name evidence="1" type="ORF">S12H4_20864</name>
</gene>
<name>X1TFC2_9ZZZZ</name>
<protein>
    <submittedName>
        <fullName evidence="1">Uncharacterized protein</fullName>
    </submittedName>
</protein>
<reference evidence="1" key="1">
    <citation type="journal article" date="2014" name="Front. Microbiol.">
        <title>High frequency of phylogenetically diverse reductive dehalogenase-homologous genes in deep subseafloor sedimentary metagenomes.</title>
        <authorList>
            <person name="Kawai M."/>
            <person name="Futagami T."/>
            <person name="Toyoda A."/>
            <person name="Takaki Y."/>
            <person name="Nishi S."/>
            <person name="Hori S."/>
            <person name="Arai W."/>
            <person name="Tsubouchi T."/>
            <person name="Morono Y."/>
            <person name="Uchiyama I."/>
            <person name="Ito T."/>
            <person name="Fujiyama A."/>
            <person name="Inagaki F."/>
            <person name="Takami H."/>
        </authorList>
    </citation>
    <scope>NUCLEOTIDE SEQUENCE</scope>
    <source>
        <strain evidence="1">Expedition CK06-06</strain>
    </source>
</reference>
<comment type="caution">
    <text evidence="1">The sequence shown here is derived from an EMBL/GenBank/DDBJ whole genome shotgun (WGS) entry which is preliminary data.</text>
</comment>
<organism evidence="1">
    <name type="scientific">marine sediment metagenome</name>
    <dbReference type="NCBI Taxonomy" id="412755"/>
    <lineage>
        <taxon>unclassified sequences</taxon>
        <taxon>metagenomes</taxon>
        <taxon>ecological metagenomes</taxon>
    </lineage>
</organism>
<dbReference type="AlphaFoldDB" id="X1TFC2"/>
<sequence length="79" mass="9372">MRLPKEDRPYEIRDLEGKAIDKSEAKGLILSQYYVSEEVRQERRRSNTKVNRRRETETIIIHEAAKAPQTVWVMSVSRK</sequence>
<dbReference type="EMBL" id="BARW01010639">
    <property type="protein sequence ID" value="GAI78744.1"/>
    <property type="molecule type" value="Genomic_DNA"/>
</dbReference>
<evidence type="ECO:0000313" key="1">
    <source>
        <dbReference type="EMBL" id="GAI78744.1"/>
    </source>
</evidence>